<proteinExistence type="predicted"/>
<dbReference type="RefSeq" id="WP_018083793.1">
    <property type="nucleotide sequence ID" value="NZ_AQWM01000044.1"/>
</dbReference>
<dbReference type="EMBL" id="AWGB01000074">
    <property type="protein sequence ID" value="ESQ82786.1"/>
    <property type="molecule type" value="Genomic_DNA"/>
</dbReference>
<dbReference type="eggNOG" id="ENOG5034A2N">
    <property type="taxonomic scope" value="Bacteria"/>
</dbReference>
<dbReference type="Proteomes" id="UP000017837">
    <property type="component" value="Unassembled WGS sequence"/>
</dbReference>
<organism evidence="1 2">
    <name type="scientific">Asticcacaulis benevestitus DSM 16100 = ATCC BAA-896</name>
    <dbReference type="NCBI Taxonomy" id="1121022"/>
    <lineage>
        <taxon>Bacteria</taxon>
        <taxon>Pseudomonadati</taxon>
        <taxon>Pseudomonadota</taxon>
        <taxon>Alphaproteobacteria</taxon>
        <taxon>Caulobacterales</taxon>
        <taxon>Caulobacteraceae</taxon>
        <taxon>Asticcacaulis</taxon>
    </lineage>
</organism>
<evidence type="ECO:0000313" key="2">
    <source>
        <dbReference type="Proteomes" id="UP000017837"/>
    </source>
</evidence>
<name>V4P3V7_9CAUL</name>
<dbReference type="AlphaFoldDB" id="V4P3V7"/>
<dbReference type="OrthoDB" id="7566798at2"/>
<sequence>MNMTLRQFLPIALYGLLSIAATDSSAQSPIKPPSITEHFRLQQHGGGLGVQIDESVVVLAEEDMSEGQQWVIERQRRDRNWCGKKSDEGKCLESDETVHDWATSMNCPELSIYVEGLADFRETGREKPAVLMTDAALISLEFAPFSASGNHPKILREYVGPLVTWWREAEDGLKRCWTPSPPVIDGHTLDARLSTTDQ</sequence>
<comment type="caution">
    <text evidence="1">The sequence shown here is derived from an EMBL/GenBank/DDBJ whole genome shotgun (WGS) entry which is preliminary data.</text>
</comment>
<keyword evidence="2" id="KW-1185">Reference proteome</keyword>
<reference evidence="1 2" key="1">
    <citation type="journal article" date="2014" name="Nature">
        <title>Sequential evolution of bacterial morphology by co-option of a developmental regulator.</title>
        <authorList>
            <person name="Jiang C."/>
            <person name="Brown P.J."/>
            <person name="Ducret A."/>
            <person name="Brun Y.V."/>
        </authorList>
    </citation>
    <scope>NUCLEOTIDE SEQUENCE [LARGE SCALE GENOMIC DNA]</scope>
    <source>
        <strain evidence="1 2">DSM 16100</strain>
    </source>
</reference>
<dbReference type="PATRIC" id="fig|1121022.4.peg.4255"/>
<evidence type="ECO:0000313" key="1">
    <source>
        <dbReference type="EMBL" id="ESQ82786.1"/>
    </source>
</evidence>
<protein>
    <submittedName>
        <fullName evidence="1">Uncharacterized protein</fullName>
    </submittedName>
</protein>
<accession>V4P3V7</accession>
<gene>
    <name evidence="1" type="ORF">ABENE_20770</name>
</gene>